<name>A0ABR1RIC7_9PEZI</name>
<dbReference type="Proteomes" id="UP001396898">
    <property type="component" value="Unassembled WGS sequence"/>
</dbReference>
<evidence type="ECO:0000313" key="1">
    <source>
        <dbReference type="EMBL" id="KAK8012948.1"/>
    </source>
</evidence>
<comment type="caution">
    <text evidence="1">The sequence shown here is derived from an EMBL/GenBank/DDBJ whole genome shotgun (WGS) entry which is preliminary data.</text>
</comment>
<sequence>MTEPLNGLAQFPKFSPLPPELRQHIRRLVLPPLVTGAHTVQVEVYGRMPIAMHYCAPNSDEFC</sequence>
<accession>A0ABR1RIC7</accession>
<reference evidence="1 2" key="1">
    <citation type="submission" date="2023-01" db="EMBL/GenBank/DDBJ databases">
        <title>Analysis of 21 Apiospora genomes using comparative genomics revels a genus with tremendous synthesis potential of carbohydrate active enzymes and secondary metabolites.</title>
        <authorList>
            <person name="Sorensen T."/>
        </authorList>
    </citation>
    <scope>NUCLEOTIDE SEQUENCE [LARGE SCALE GENOMIC DNA]</scope>
    <source>
        <strain evidence="1 2">CBS 20057</strain>
    </source>
</reference>
<dbReference type="EMBL" id="JAQQWI010000015">
    <property type="protein sequence ID" value="KAK8012948.1"/>
    <property type="molecule type" value="Genomic_DNA"/>
</dbReference>
<proteinExistence type="predicted"/>
<keyword evidence="2" id="KW-1185">Reference proteome</keyword>
<evidence type="ECO:0000313" key="2">
    <source>
        <dbReference type="Proteomes" id="UP001396898"/>
    </source>
</evidence>
<organism evidence="1 2">
    <name type="scientific">Apiospora marii</name>
    <dbReference type="NCBI Taxonomy" id="335849"/>
    <lineage>
        <taxon>Eukaryota</taxon>
        <taxon>Fungi</taxon>
        <taxon>Dikarya</taxon>
        <taxon>Ascomycota</taxon>
        <taxon>Pezizomycotina</taxon>
        <taxon>Sordariomycetes</taxon>
        <taxon>Xylariomycetidae</taxon>
        <taxon>Amphisphaeriales</taxon>
        <taxon>Apiosporaceae</taxon>
        <taxon>Apiospora</taxon>
    </lineage>
</organism>
<protein>
    <submittedName>
        <fullName evidence="1">Uncharacterized protein</fullName>
    </submittedName>
</protein>
<gene>
    <name evidence="1" type="ORF">PG991_010323</name>
</gene>